<keyword evidence="1" id="KW-1133">Transmembrane helix</keyword>
<protein>
    <recommendedName>
        <fullName evidence="3">Ig-like domain-containing protein</fullName>
    </recommendedName>
</protein>
<dbReference type="AlphaFoldDB" id="A0A9Y1FN65"/>
<accession>A0A9Y1FN65</accession>
<keyword evidence="1" id="KW-0472">Membrane</keyword>
<evidence type="ECO:0008006" key="3">
    <source>
        <dbReference type="Google" id="ProtNLM"/>
    </source>
</evidence>
<evidence type="ECO:0000313" key="2">
    <source>
        <dbReference type="EMBL" id="UJG43437.1"/>
    </source>
</evidence>
<feature type="transmembrane region" description="Helical" evidence="1">
    <location>
        <begin position="923"/>
        <end position="941"/>
    </location>
</feature>
<dbReference type="Proteomes" id="UP001200513">
    <property type="component" value="Chromosome"/>
</dbReference>
<name>A0A9Y1FN65_9ARCH</name>
<sequence length="949" mass="112901">MKCKNMFMIALICIATFTSFVSFQTSVVNAESYKLNDGDKFIYNYKRIYETNTGEIFFPDENKEVYAYYNIYTSKEEHNYLRAFNITNANQGSNNVEVFDVTTGTNNFSSYYSNIYHKWGTDGWYEDSSYEHTELYDSWDSGNTNLRSFTNYSNLVFDPLGFFGMSTFLSQETRTYDVNGEEFTLQVDVYYYKSEVWENSWNSTWYDVETEGYSVNYDEYYYYVDNNTGILVEFSKIYNNDVTYSFYEYLQDYSSYVNFTRVENNDNIESHTLVKASHFYSTTDNSFVPYFTFRNYDWDQPITNSTTDITFPLQFSEDVVKIELYVENLMYSHWIWELVDTQTITSSELNYTVPIDYFEYQPNNRWKDFKIIVYDTNGNLFMKIQDLKDDRYPIPEWQSRIETNKVYKGVEDRDLCLRYLYIYSDTIWKVETRFYYNQSDLTQYYSNYYEGYNNKTIDIWIGDKWPIGDYTINITFTDAVNTTYSEIVPVTIYPSGTDVDPPTLYVSWYEEKNFGEPYKWAIGDYEEFWFDTWDDNPSYYEFYVDGALYDTGNYSEQRNYYYNYNDLIHEVGLHNLTVISYDQFDNYRKEALWIKAYPEGTDVRKPDLGWDVNSYYELGSAERYDFWLYEKNPDYYEIKLNDEIIASGNYNPDNFEIFFTGKELFSETGIYTLSFFANDTSGNKREEEWIINVVPSQPELDPPAFGDIYDVDYYRVGDYYDLSFYIIDEYPDVYNVYINGNLTLSNVPYEGYGWYPENEQHLQLHDYIFEEGTYEIYIEAVDQWGNNNNVTIYVNAYNENYQDDYDPPQIDSNMDYWHTIEYIIGTSQKVEFTLYDANPDYYELYIDGDLEKSDNYVDGTIVSFNLNTYITDEGMHTIKIIAYDTFGNSNEMKLSIKAVSESSSSDDTTSETTSQQDKQTLDLPFNFWSLLIALPIITLVAKKYRKFKS</sequence>
<dbReference type="EMBL" id="CP084167">
    <property type="protein sequence ID" value="UJG43437.1"/>
    <property type="molecule type" value="Genomic_DNA"/>
</dbReference>
<proteinExistence type="predicted"/>
<keyword evidence="1" id="KW-0812">Transmembrane</keyword>
<gene>
    <name evidence="2" type="ORF">K9W46_13840</name>
</gene>
<evidence type="ECO:0000256" key="1">
    <source>
        <dbReference type="SAM" id="Phobius"/>
    </source>
</evidence>
<organism evidence="2">
    <name type="scientific">Candidatus Heimdallarchaeum endolithica</name>
    <dbReference type="NCBI Taxonomy" id="2876572"/>
    <lineage>
        <taxon>Archaea</taxon>
        <taxon>Promethearchaeati</taxon>
        <taxon>Candidatus Heimdallarchaeota</taxon>
        <taxon>Candidatus Heimdallarchaeia (ex Rinke et al. 2021) (nom. nud.)</taxon>
        <taxon>Candidatus Heimdallarchaeales</taxon>
        <taxon>Candidatus Heimdallarchaeaceae</taxon>
        <taxon>Candidatus Heimdallarchaeum</taxon>
    </lineage>
</organism>
<reference evidence="2" key="1">
    <citation type="journal article" date="2022" name="Nat. Microbiol.">
        <title>Unique mobile elements and scalable gene flow at the prokaryote-eukaryote boundary revealed by circularized Asgard archaea genomes.</title>
        <authorList>
            <person name="Wu F."/>
            <person name="Speth D.R."/>
            <person name="Philosof A."/>
            <person name="Cremiere A."/>
            <person name="Narayanan A."/>
            <person name="Barco R.A."/>
            <person name="Connon S.A."/>
            <person name="Amend J.P."/>
            <person name="Antoshechkin I.A."/>
            <person name="Orphan V.J."/>
        </authorList>
    </citation>
    <scope>NUCLEOTIDE SEQUENCE</scope>
    <source>
        <strain evidence="2">PR6</strain>
    </source>
</reference>